<dbReference type="Gene3D" id="3.60.21.70">
    <property type="entry name" value="PhoD-like phosphatase"/>
    <property type="match status" value="1"/>
</dbReference>
<protein>
    <recommendedName>
        <fullName evidence="3">PhoD-like phosphatase metallophosphatase domain-containing protein</fullName>
    </recommendedName>
</protein>
<dbReference type="InterPro" id="IPR038607">
    <property type="entry name" value="PhoD-like_sf"/>
</dbReference>
<evidence type="ECO:0000313" key="1">
    <source>
        <dbReference type="EMBL" id="ALL68670.1"/>
    </source>
</evidence>
<gene>
    <name evidence="1" type="ORF">K788_0000306</name>
</gene>
<organism evidence="1 2">
    <name type="scientific">Paraburkholderia caribensis MBA4</name>
    <dbReference type="NCBI Taxonomy" id="1323664"/>
    <lineage>
        <taxon>Bacteria</taxon>
        <taxon>Pseudomonadati</taxon>
        <taxon>Pseudomonadota</taxon>
        <taxon>Betaproteobacteria</taxon>
        <taxon>Burkholderiales</taxon>
        <taxon>Burkholderiaceae</taxon>
        <taxon>Paraburkholderia</taxon>
    </lineage>
</organism>
<evidence type="ECO:0008006" key="3">
    <source>
        <dbReference type="Google" id="ProtNLM"/>
    </source>
</evidence>
<evidence type="ECO:0000313" key="2">
    <source>
        <dbReference type="Proteomes" id="UP000019146"/>
    </source>
</evidence>
<accession>A0A0P0RJ32</accession>
<proteinExistence type="predicted"/>
<dbReference type="KEGG" id="bcai:K788_0000306"/>
<reference evidence="1 2" key="1">
    <citation type="journal article" date="2014" name="Genome Announc.">
        <title>Draft Genome Sequence of the Haloacid-Degrading Burkholderia caribensis Strain MBA4.</title>
        <authorList>
            <person name="Pan Y."/>
            <person name="Kong K.F."/>
            <person name="Tsang J.S."/>
        </authorList>
    </citation>
    <scope>NUCLEOTIDE SEQUENCE [LARGE SCALE GENOMIC DNA]</scope>
    <source>
        <strain evidence="1 2">MBA4</strain>
    </source>
</reference>
<dbReference type="InterPro" id="IPR029052">
    <property type="entry name" value="Metallo-depent_PP-like"/>
</dbReference>
<sequence>MLLTAYVQASKPGLMQLWIGMFGVAAPPVPKVSIDRQAAVPLDPPAFFPIRDFSVDANGQSINHQCVLRFDVPDDSRPRQIVIDAGGERFEFASTSLPKEVPTLMDGSFNILLSSCYSQPEDIDGLLGTIVSQIKVQPHLTVLAGDQVYLDLPLTQRVPDQNPDRARLLANKYYLNWLSGALRVPGLQSVLERAPVVCIPDDHEFWNNYPFAQKQLPDTWTDGSRQLLGDTARALYEDYQIGGAPGGAGGAIRLDVEPLKMLFVDMRCDRDSAFKSLMGPKAVAAMQAWEKDLVDAHAAGQPVVGLLASGQALFIDPPESNWRKKTFDAEMPNYAQFDVLQATLGRLADNGIPIVYITGDVHWGRVASGHDLQTGTALFEVIASPSRLIRTPLLDTAKEAANSVKGIFGGGNAWPRHSDPEDVPDRFGVNHRFTLKQEFGRRGDQVAILSFTRVGSGVDMQVMYYGISSDKALSQSESTTRFELRAR</sequence>
<name>A0A0P0RJ32_9BURK</name>
<dbReference type="AlphaFoldDB" id="A0A0P0RJ32"/>
<dbReference type="Proteomes" id="UP000019146">
    <property type="component" value="Chromosome 2"/>
</dbReference>
<dbReference type="EMBL" id="CP012747">
    <property type="protein sequence ID" value="ALL68670.1"/>
    <property type="molecule type" value="Genomic_DNA"/>
</dbReference>
<dbReference type="GeneID" id="69972347"/>
<dbReference type="RefSeq" id="WP_035997735.1">
    <property type="nucleotide sequence ID" value="NZ_CP012747.1"/>
</dbReference>
<dbReference type="SUPFAM" id="SSF56300">
    <property type="entry name" value="Metallo-dependent phosphatases"/>
    <property type="match status" value="1"/>
</dbReference>